<evidence type="ECO:0000256" key="3">
    <source>
        <dbReference type="ARBA" id="ARBA00023002"/>
    </source>
</evidence>
<dbReference type="InterPro" id="IPR051164">
    <property type="entry name" value="NmrA-like_oxidored"/>
</dbReference>
<dbReference type="OrthoDB" id="419598at2759"/>
<evidence type="ECO:0000256" key="2">
    <source>
        <dbReference type="ARBA" id="ARBA00022857"/>
    </source>
</evidence>
<proteinExistence type="inferred from homology"/>
<sequence>MPPTIFVVAATGTLGKAVALELLGAGWAVHATTRDPTSAAARELAAAGARLFAGDWDDGAALRAAARGCEGLFLNLAPSFADAEADARQGEAIVAIAREAGVRHAVYAGGVPAMLEGIAEADEGLVATFMRNKRRVEAAVRAAGFDAHTVLRPAGFMANWVAPKARGMFAGLAETGTLETALRPDTVVVSVDERDVAAFAAAAFRDPARFRPAAATGVLVASEAHTTEDILAALSRASGKTLRAAYMDDREAAARARVDPFVQGQLLSRGLARAFDMDAVRAWGIPLHSFREWLEREKDAVEMTYGHLE</sequence>
<dbReference type="Pfam" id="PF05368">
    <property type="entry name" value="NmrA"/>
    <property type="match status" value="1"/>
</dbReference>
<organism evidence="6">
    <name type="scientific">Rosellinia necatrix</name>
    <name type="common">White root-rot fungus</name>
    <dbReference type="NCBI Taxonomy" id="77044"/>
    <lineage>
        <taxon>Eukaryota</taxon>
        <taxon>Fungi</taxon>
        <taxon>Dikarya</taxon>
        <taxon>Ascomycota</taxon>
        <taxon>Pezizomycotina</taxon>
        <taxon>Sordariomycetes</taxon>
        <taxon>Xylariomycetidae</taxon>
        <taxon>Xylariales</taxon>
        <taxon>Xylariaceae</taxon>
        <taxon>Rosellinia</taxon>
    </lineage>
</organism>
<dbReference type="GO" id="GO:0005634">
    <property type="term" value="C:nucleus"/>
    <property type="evidence" value="ECO:0007669"/>
    <property type="project" value="TreeGrafter"/>
</dbReference>
<dbReference type="Gene3D" id="3.90.25.10">
    <property type="entry name" value="UDP-galactose 4-epimerase, domain 1"/>
    <property type="match status" value="1"/>
</dbReference>
<dbReference type="InterPro" id="IPR008030">
    <property type="entry name" value="NmrA-like"/>
</dbReference>
<accession>A0A1W2TT35</accession>
<keyword evidence="2" id="KW-0521">NADP</keyword>
<keyword evidence="4" id="KW-0732">Signal</keyword>
<evidence type="ECO:0000256" key="4">
    <source>
        <dbReference type="SAM" id="SignalP"/>
    </source>
</evidence>
<reference evidence="6" key="1">
    <citation type="submission" date="2016-03" db="EMBL/GenBank/DDBJ databases">
        <title>Draft genome sequence of Rosellinia necatrix.</title>
        <authorList>
            <person name="Kanematsu S."/>
        </authorList>
    </citation>
    <scope>NUCLEOTIDE SEQUENCE [LARGE SCALE GENOMIC DNA]</scope>
    <source>
        <strain evidence="6">W97</strain>
    </source>
</reference>
<comment type="similarity">
    <text evidence="1">Belongs to the NmrA-type oxidoreductase family.</text>
</comment>
<feature type="domain" description="NmrA-like" evidence="5">
    <location>
        <begin position="4"/>
        <end position="248"/>
    </location>
</feature>
<dbReference type="OMA" id="WLEREKD"/>
<evidence type="ECO:0000313" key="6">
    <source>
        <dbReference type="EMBL" id="GAP91702.2"/>
    </source>
</evidence>
<dbReference type="GO" id="GO:0016491">
    <property type="term" value="F:oxidoreductase activity"/>
    <property type="evidence" value="ECO:0007669"/>
    <property type="project" value="UniProtKB-KW"/>
</dbReference>
<dbReference type="Gene3D" id="3.40.50.720">
    <property type="entry name" value="NAD(P)-binding Rossmann-like Domain"/>
    <property type="match status" value="1"/>
</dbReference>
<protein>
    <submittedName>
        <fullName evidence="6">Putative NAD dependent epimerase dehydratase</fullName>
    </submittedName>
</protein>
<feature type="signal peptide" evidence="4">
    <location>
        <begin position="1"/>
        <end position="19"/>
    </location>
</feature>
<dbReference type="AlphaFoldDB" id="A0A1W2TT35"/>
<evidence type="ECO:0000256" key="1">
    <source>
        <dbReference type="ARBA" id="ARBA00006328"/>
    </source>
</evidence>
<evidence type="ECO:0000259" key="5">
    <source>
        <dbReference type="Pfam" id="PF05368"/>
    </source>
</evidence>
<dbReference type="InterPro" id="IPR036291">
    <property type="entry name" value="NAD(P)-bd_dom_sf"/>
</dbReference>
<evidence type="ECO:0000313" key="7">
    <source>
        <dbReference type="Proteomes" id="UP000054516"/>
    </source>
</evidence>
<keyword evidence="3" id="KW-0560">Oxidoreductase</keyword>
<feature type="chain" id="PRO_5012619394" evidence="4">
    <location>
        <begin position="20"/>
        <end position="309"/>
    </location>
</feature>
<dbReference type="STRING" id="77044.A0A1W2TT35"/>
<dbReference type="PANTHER" id="PTHR42748">
    <property type="entry name" value="NITROGEN METABOLITE REPRESSION PROTEIN NMRA FAMILY MEMBER"/>
    <property type="match status" value="1"/>
</dbReference>
<dbReference type="SUPFAM" id="SSF51735">
    <property type="entry name" value="NAD(P)-binding Rossmann-fold domains"/>
    <property type="match status" value="1"/>
</dbReference>
<gene>
    <name evidence="6" type="ORF">SAMD00023353_12800080</name>
</gene>
<name>A0A1W2TT35_ROSNE</name>
<keyword evidence="7" id="KW-1185">Reference proteome</keyword>
<dbReference type="EMBL" id="DF977573">
    <property type="protein sequence ID" value="GAP91702.2"/>
    <property type="molecule type" value="Genomic_DNA"/>
</dbReference>
<dbReference type="PANTHER" id="PTHR42748:SF30">
    <property type="entry name" value="NMRA-LIKE DOMAIN-CONTAINING PROTEIN"/>
    <property type="match status" value="1"/>
</dbReference>
<dbReference type="Proteomes" id="UP000054516">
    <property type="component" value="Unassembled WGS sequence"/>
</dbReference>